<dbReference type="PANTHER" id="PTHR30483:SF6">
    <property type="entry name" value="PERIPLASMIC BINDING PROTEIN OF ABC TRANSPORTER FOR NATURAL AMINO ACIDS"/>
    <property type="match status" value="1"/>
</dbReference>
<keyword evidence="2" id="KW-0732">Signal</keyword>
<dbReference type="EMBL" id="CAEZUK010000074">
    <property type="protein sequence ID" value="CAB4598749.1"/>
    <property type="molecule type" value="Genomic_DNA"/>
</dbReference>
<dbReference type="InterPro" id="IPR000709">
    <property type="entry name" value="Leu_Ile_Val-bd"/>
</dbReference>
<evidence type="ECO:0000256" key="2">
    <source>
        <dbReference type="ARBA" id="ARBA00022729"/>
    </source>
</evidence>
<organism evidence="5">
    <name type="scientific">freshwater metagenome</name>
    <dbReference type="NCBI Taxonomy" id="449393"/>
    <lineage>
        <taxon>unclassified sequences</taxon>
        <taxon>metagenomes</taxon>
        <taxon>ecological metagenomes</taxon>
    </lineage>
</organism>
<evidence type="ECO:0000256" key="1">
    <source>
        <dbReference type="ARBA" id="ARBA00022448"/>
    </source>
</evidence>
<dbReference type="SUPFAM" id="SSF53822">
    <property type="entry name" value="Periplasmic binding protein-like I"/>
    <property type="match status" value="1"/>
</dbReference>
<protein>
    <submittedName>
        <fullName evidence="5">Unannotated protein</fullName>
    </submittedName>
</protein>
<keyword evidence="1" id="KW-0813">Transport</keyword>
<dbReference type="InterPro" id="IPR028082">
    <property type="entry name" value="Peripla_BP_I"/>
</dbReference>
<feature type="domain" description="Leucine-binding protein" evidence="4">
    <location>
        <begin position="53"/>
        <end position="322"/>
    </location>
</feature>
<dbReference type="InterPro" id="IPR028081">
    <property type="entry name" value="Leu-bd"/>
</dbReference>
<gene>
    <name evidence="5" type="ORF">UFOPK1820_00584</name>
</gene>
<dbReference type="PANTHER" id="PTHR30483">
    <property type="entry name" value="LEUCINE-SPECIFIC-BINDING PROTEIN"/>
    <property type="match status" value="1"/>
</dbReference>
<dbReference type="PRINTS" id="PR00337">
    <property type="entry name" value="LEUILEVALBP"/>
</dbReference>
<reference evidence="5" key="1">
    <citation type="submission" date="2020-05" db="EMBL/GenBank/DDBJ databases">
        <authorList>
            <person name="Chiriac C."/>
            <person name="Salcher M."/>
            <person name="Ghai R."/>
            <person name="Kavagutti S V."/>
        </authorList>
    </citation>
    <scope>NUCLEOTIDE SEQUENCE</scope>
</reference>
<proteinExistence type="predicted"/>
<evidence type="ECO:0000313" key="5">
    <source>
        <dbReference type="EMBL" id="CAB4598749.1"/>
    </source>
</evidence>
<dbReference type="GO" id="GO:0006865">
    <property type="term" value="P:amino acid transport"/>
    <property type="evidence" value="ECO:0007669"/>
    <property type="project" value="UniProtKB-KW"/>
</dbReference>
<keyword evidence="3" id="KW-0029">Amino-acid transport</keyword>
<evidence type="ECO:0000256" key="3">
    <source>
        <dbReference type="ARBA" id="ARBA00022970"/>
    </source>
</evidence>
<dbReference type="Gene3D" id="3.40.50.2300">
    <property type="match status" value="2"/>
</dbReference>
<dbReference type="AlphaFoldDB" id="A0A6J6GFZ3"/>
<accession>A0A6J6GFZ3</accession>
<dbReference type="InterPro" id="IPR051010">
    <property type="entry name" value="BCAA_transport"/>
</dbReference>
<name>A0A6J6GFZ3_9ZZZZ</name>
<dbReference type="Pfam" id="PF13458">
    <property type="entry name" value="Peripla_BP_6"/>
    <property type="match status" value="1"/>
</dbReference>
<dbReference type="PROSITE" id="PS51257">
    <property type="entry name" value="PROKAR_LIPOPROTEIN"/>
    <property type="match status" value="1"/>
</dbReference>
<sequence length="419" mass="42713">MALLAPRSLTAMTLTGIMLLVAACSGSSSVPAPDSVPDLATSVAPQTSDGILRIGLLIPQSGPGAAIGEPLIAIAQAAIDLVNANGGVMGQDVEMIVRDEGADAASALTSIDNFLANDGIDVLIGPFSSPTTLSVLPRLMESNIGTCSPSATAISLASFPDEGLFIRTTPSEGLLTQAMAQLVAQTGINETSIAYPDDSYGRDFVVELRRALLVQGISVTLESAFAPADSDYSSLAEELSAQSKGVITLIGDSESGARFLNSLVMANSTHQIVVNDPLSAADLSTNENLNSSIRRNIIGVAANAFAGAGETSAEHIAFSAAIVDCVNLLTLGSIAAGSDNAIAIMSQVIVTSRGGSGCGDFPTCLALLKAKLNIDYNGSTGQLDLDPNGDPSRASFLTFSFGNNGLSAYKGPLDVMSAP</sequence>
<evidence type="ECO:0000259" key="4">
    <source>
        <dbReference type="Pfam" id="PF13458"/>
    </source>
</evidence>